<accession>A0A512AJ02</accession>
<evidence type="ECO:0000256" key="1">
    <source>
        <dbReference type="SAM" id="Phobius"/>
    </source>
</evidence>
<sequence length="145" mass="15312">MSLDAVLAVPGASIALQAIGSLIAVLLVFVLVRALGMGSDVRIADELEACALAEEARCGFDPVEVALDRARIGALLRNAAGEVILIRRHGARFAARVLSSHAGVRLDRGFLTLSTDDRHFGSITLDLGEKAQVWAASLRRLGARA</sequence>
<keyword evidence="1" id="KW-0812">Transmembrane</keyword>
<reference evidence="2 3" key="1">
    <citation type="submission" date="2019-07" db="EMBL/GenBank/DDBJ databases">
        <title>Whole genome shotgun sequence of Novosphingobium sediminis NBRC 106119.</title>
        <authorList>
            <person name="Hosoyama A."/>
            <person name="Uohara A."/>
            <person name="Ohji S."/>
            <person name="Ichikawa N."/>
        </authorList>
    </citation>
    <scope>NUCLEOTIDE SEQUENCE [LARGE SCALE GENOMIC DNA]</scope>
    <source>
        <strain evidence="2 3">NBRC 106119</strain>
    </source>
</reference>
<protein>
    <submittedName>
        <fullName evidence="2">Uncharacterized protein</fullName>
    </submittedName>
</protein>
<dbReference type="AlphaFoldDB" id="A0A512AJ02"/>
<feature type="transmembrane region" description="Helical" evidence="1">
    <location>
        <begin position="12"/>
        <end position="32"/>
    </location>
</feature>
<keyword evidence="1" id="KW-0472">Membrane</keyword>
<gene>
    <name evidence="2" type="ORF">NSE01_15110</name>
</gene>
<proteinExistence type="predicted"/>
<dbReference type="Proteomes" id="UP000321464">
    <property type="component" value="Unassembled WGS sequence"/>
</dbReference>
<evidence type="ECO:0000313" key="3">
    <source>
        <dbReference type="Proteomes" id="UP000321464"/>
    </source>
</evidence>
<dbReference type="RefSeq" id="WP_246135090.1">
    <property type="nucleotide sequence ID" value="NZ_BJYR01000010.1"/>
</dbReference>
<keyword evidence="3" id="KW-1185">Reference proteome</keyword>
<evidence type="ECO:0000313" key="2">
    <source>
        <dbReference type="EMBL" id="GEN99678.1"/>
    </source>
</evidence>
<comment type="caution">
    <text evidence="2">The sequence shown here is derived from an EMBL/GenBank/DDBJ whole genome shotgun (WGS) entry which is preliminary data.</text>
</comment>
<name>A0A512AJ02_9SPHN</name>
<keyword evidence="1" id="KW-1133">Transmembrane helix</keyword>
<dbReference type="EMBL" id="BJYR01000010">
    <property type="protein sequence ID" value="GEN99678.1"/>
    <property type="molecule type" value="Genomic_DNA"/>
</dbReference>
<organism evidence="2 3">
    <name type="scientific">Novosphingobium sediminis</name>
    <dbReference type="NCBI Taxonomy" id="707214"/>
    <lineage>
        <taxon>Bacteria</taxon>
        <taxon>Pseudomonadati</taxon>
        <taxon>Pseudomonadota</taxon>
        <taxon>Alphaproteobacteria</taxon>
        <taxon>Sphingomonadales</taxon>
        <taxon>Sphingomonadaceae</taxon>
        <taxon>Novosphingobium</taxon>
    </lineage>
</organism>